<keyword evidence="4 5" id="KW-0720">Serine protease</keyword>
<dbReference type="PROSITE" id="PS51892">
    <property type="entry name" value="SUBTILASE"/>
    <property type="match status" value="1"/>
</dbReference>
<feature type="active site" description="Charge relay system" evidence="5">
    <location>
        <position position="257"/>
    </location>
</feature>
<comment type="caution">
    <text evidence="10">The sequence shown here is derived from an EMBL/GenBank/DDBJ whole genome shotgun (WGS) entry which is preliminary data.</text>
</comment>
<keyword evidence="8" id="KW-0732">Signal</keyword>
<keyword evidence="7" id="KW-1133">Transmembrane helix</keyword>
<feature type="transmembrane region" description="Helical" evidence="7">
    <location>
        <begin position="365"/>
        <end position="386"/>
    </location>
</feature>
<feature type="region of interest" description="Disordered" evidence="6">
    <location>
        <begin position="83"/>
        <end position="109"/>
    </location>
</feature>
<evidence type="ECO:0000313" key="10">
    <source>
        <dbReference type="EMBL" id="POM26830.1"/>
    </source>
</evidence>
<dbReference type="GO" id="GO:0006508">
    <property type="term" value="P:proteolysis"/>
    <property type="evidence" value="ECO:0007669"/>
    <property type="project" value="UniProtKB-KW"/>
</dbReference>
<feature type="signal peptide" evidence="8">
    <location>
        <begin position="1"/>
        <end position="26"/>
    </location>
</feature>
<dbReference type="Proteomes" id="UP000242367">
    <property type="component" value="Unassembled WGS sequence"/>
</dbReference>
<dbReference type="InterPro" id="IPR015500">
    <property type="entry name" value="Peptidase_S8_subtilisin-rel"/>
</dbReference>
<dbReference type="AlphaFoldDB" id="A0A2P4UP51"/>
<keyword evidence="7" id="KW-0472">Membrane</keyword>
<organism evidence="10 11">
    <name type="scientific">Actinomadura rubteroloni</name>
    <dbReference type="NCBI Taxonomy" id="1926885"/>
    <lineage>
        <taxon>Bacteria</taxon>
        <taxon>Bacillati</taxon>
        <taxon>Actinomycetota</taxon>
        <taxon>Actinomycetes</taxon>
        <taxon>Streptosporangiales</taxon>
        <taxon>Thermomonosporaceae</taxon>
        <taxon>Actinomadura</taxon>
    </lineage>
</organism>
<feature type="region of interest" description="Disordered" evidence="6">
    <location>
        <begin position="328"/>
        <end position="357"/>
    </location>
</feature>
<dbReference type="RefSeq" id="WP_235828258.1">
    <property type="nucleotide sequence ID" value="NZ_MTBP01000001.1"/>
</dbReference>
<feature type="compositionally biased region" description="Low complexity" evidence="6">
    <location>
        <begin position="337"/>
        <end position="349"/>
    </location>
</feature>
<sequence length="448" mass="45354" precursor="true">MRRLTRWLSAVGASSVLVLTGSPAGAAPGPLPQEWWFKAWDIQHGVWPVSKGSGVTVAVIDTGVNASLPDLKDAVVAGKDFESGENATAGSGDGRTDTDGDVGHGTGMASLIASRGTGTGYMGVAPESKILPIVSAGPSMPSAVRYAVDNGAQVISISQGFPAFQKQCPLSLQQAIGYAIDHGAVVVASGGNDGNAGNAVKAPAVCAGVLVAGALDNQKNIYVNNDRHPYISVAAPGYLVGALQKNGQFNPQLSGTSQAGALTAAAVALVRAKFPSMSNRDVVQRIIGTAKDVGPAGRDEQSGYGVVIPSAALTASVPKNAPNPVFAKYDKWKASQPKTGDTPTTPKTKSAMEKNSDKAARNTKILLIGVGVVALLVIVVGGLLILRGRGRKNPPPPPGAPGTPPSWGGTAGPGQQVPPQRGPGGQPYSPQPGPGRPPQAPPSGSGPR</sequence>
<evidence type="ECO:0000256" key="5">
    <source>
        <dbReference type="PROSITE-ProRule" id="PRU01240"/>
    </source>
</evidence>
<dbReference type="EMBL" id="MTBP01000001">
    <property type="protein sequence ID" value="POM26830.1"/>
    <property type="molecule type" value="Genomic_DNA"/>
</dbReference>
<dbReference type="EC" id="3.4.21.62" evidence="10"/>
<feature type="chain" id="PRO_5015130330" evidence="8">
    <location>
        <begin position="27"/>
        <end position="448"/>
    </location>
</feature>
<feature type="active site" description="Charge relay system" evidence="5">
    <location>
        <position position="61"/>
    </location>
</feature>
<dbReference type="PRINTS" id="PR00723">
    <property type="entry name" value="SUBTILISIN"/>
</dbReference>
<evidence type="ECO:0000256" key="7">
    <source>
        <dbReference type="SAM" id="Phobius"/>
    </source>
</evidence>
<evidence type="ECO:0000259" key="9">
    <source>
        <dbReference type="Pfam" id="PF00082"/>
    </source>
</evidence>
<feature type="compositionally biased region" description="Pro residues" evidence="6">
    <location>
        <begin position="429"/>
        <end position="441"/>
    </location>
</feature>
<keyword evidence="7" id="KW-0812">Transmembrane</keyword>
<dbReference type="InterPro" id="IPR050131">
    <property type="entry name" value="Peptidase_S8_subtilisin-like"/>
</dbReference>
<evidence type="ECO:0000256" key="6">
    <source>
        <dbReference type="SAM" id="MobiDB-lite"/>
    </source>
</evidence>
<dbReference type="SUPFAM" id="SSF52743">
    <property type="entry name" value="Subtilisin-like"/>
    <property type="match status" value="1"/>
</dbReference>
<name>A0A2P4UP51_9ACTN</name>
<feature type="domain" description="Peptidase S8/S53" evidence="9">
    <location>
        <begin position="52"/>
        <end position="305"/>
    </location>
</feature>
<evidence type="ECO:0000256" key="2">
    <source>
        <dbReference type="ARBA" id="ARBA00022670"/>
    </source>
</evidence>
<evidence type="ECO:0000256" key="4">
    <source>
        <dbReference type="ARBA" id="ARBA00022825"/>
    </source>
</evidence>
<dbReference type="GO" id="GO:0004252">
    <property type="term" value="F:serine-type endopeptidase activity"/>
    <property type="evidence" value="ECO:0007669"/>
    <property type="project" value="UniProtKB-UniRule"/>
</dbReference>
<feature type="compositionally biased region" description="Pro residues" evidence="6">
    <location>
        <begin position="393"/>
        <end position="404"/>
    </location>
</feature>
<comment type="similarity">
    <text evidence="1 5">Belongs to the peptidase S8 family.</text>
</comment>
<dbReference type="InterPro" id="IPR036852">
    <property type="entry name" value="Peptidase_S8/S53_dom_sf"/>
</dbReference>
<evidence type="ECO:0000256" key="8">
    <source>
        <dbReference type="SAM" id="SignalP"/>
    </source>
</evidence>
<gene>
    <name evidence="10" type="primary">apr</name>
    <name evidence="10" type="ORF">BTM25_12380</name>
</gene>
<evidence type="ECO:0000256" key="1">
    <source>
        <dbReference type="ARBA" id="ARBA00011073"/>
    </source>
</evidence>
<feature type="compositionally biased region" description="Low complexity" evidence="6">
    <location>
        <begin position="405"/>
        <end position="419"/>
    </location>
</feature>
<dbReference type="PANTHER" id="PTHR43806">
    <property type="entry name" value="PEPTIDASE S8"/>
    <property type="match status" value="1"/>
</dbReference>
<dbReference type="Pfam" id="PF00082">
    <property type="entry name" value="Peptidase_S8"/>
    <property type="match status" value="1"/>
</dbReference>
<dbReference type="PANTHER" id="PTHR43806:SF11">
    <property type="entry name" value="CEREVISIN-RELATED"/>
    <property type="match status" value="1"/>
</dbReference>
<feature type="region of interest" description="Disordered" evidence="6">
    <location>
        <begin position="389"/>
        <end position="448"/>
    </location>
</feature>
<dbReference type="Gene3D" id="3.40.50.200">
    <property type="entry name" value="Peptidase S8/S53 domain"/>
    <property type="match status" value="1"/>
</dbReference>
<evidence type="ECO:0000313" key="11">
    <source>
        <dbReference type="Proteomes" id="UP000242367"/>
    </source>
</evidence>
<keyword evidence="2 5" id="KW-0645">Protease</keyword>
<evidence type="ECO:0000256" key="3">
    <source>
        <dbReference type="ARBA" id="ARBA00022801"/>
    </source>
</evidence>
<protein>
    <submittedName>
        <fullName evidence="10">Subtilisin DY</fullName>
        <ecNumber evidence="10">3.4.21.62</ecNumber>
    </submittedName>
</protein>
<reference evidence="10 11" key="1">
    <citation type="journal article" date="2017" name="Chemistry">
        <title>Isolation, Biosynthesis and Chemical Modifications of Rubterolones A-F: Rare Tropolone Alkaloids from Actinomadura sp. 5-2.</title>
        <authorList>
            <person name="Guo H."/>
            <person name="Benndorf R."/>
            <person name="Leichnitz D."/>
            <person name="Klassen J.L."/>
            <person name="Vollmers J."/>
            <person name="Gorls H."/>
            <person name="Steinacker M."/>
            <person name="Weigel C."/>
            <person name="Dahse H.M."/>
            <person name="Kaster A.K."/>
            <person name="de Beer Z.W."/>
            <person name="Poulsen M."/>
            <person name="Beemelmanns C."/>
        </authorList>
    </citation>
    <scope>NUCLEOTIDE SEQUENCE [LARGE SCALE GENOMIC DNA]</scope>
    <source>
        <strain evidence="10 11">5-2</strain>
    </source>
</reference>
<accession>A0A2P4UP51</accession>
<keyword evidence="3 5" id="KW-0378">Hydrolase</keyword>
<feature type="active site" description="Charge relay system" evidence="5">
    <location>
        <position position="104"/>
    </location>
</feature>
<keyword evidence="11" id="KW-1185">Reference proteome</keyword>
<proteinExistence type="inferred from homology"/>
<dbReference type="InterPro" id="IPR000209">
    <property type="entry name" value="Peptidase_S8/S53_dom"/>
</dbReference>